<feature type="compositionally biased region" description="Low complexity" evidence="4">
    <location>
        <begin position="17"/>
        <end position="32"/>
    </location>
</feature>
<keyword evidence="1 3" id="KW-0853">WD repeat</keyword>
<organism evidence="5 6">
    <name type="scientific">Streblomastix strix</name>
    <dbReference type="NCBI Taxonomy" id="222440"/>
    <lineage>
        <taxon>Eukaryota</taxon>
        <taxon>Metamonada</taxon>
        <taxon>Preaxostyla</taxon>
        <taxon>Oxymonadida</taxon>
        <taxon>Streblomastigidae</taxon>
        <taxon>Streblomastix</taxon>
    </lineage>
</organism>
<dbReference type="InterPro" id="IPR050459">
    <property type="entry name" value="WD_repeat_RBAP46/RBAP48/MSI1"/>
</dbReference>
<gene>
    <name evidence="5" type="ORF">EZS28_051241</name>
</gene>
<comment type="caution">
    <text evidence="5">The sequence shown here is derived from an EMBL/GenBank/DDBJ whole genome shotgun (WGS) entry which is preliminary data.</text>
</comment>
<reference evidence="5 6" key="1">
    <citation type="submission" date="2019-03" db="EMBL/GenBank/DDBJ databases">
        <title>Single cell metagenomics reveals metabolic interactions within the superorganism composed of flagellate Streblomastix strix and complex community of Bacteroidetes bacteria on its surface.</title>
        <authorList>
            <person name="Treitli S.C."/>
            <person name="Kolisko M."/>
            <person name="Husnik F."/>
            <person name="Keeling P."/>
            <person name="Hampl V."/>
        </authorList>
    </citation>
    <scope>NUCLEOTIDE SEQUENCE [LARGE SCALE GENOMIC DNA]</scope>
    <source>
        <strain evidence="5">ST1C</strain>
    </source>
</reference>
<dbReference type="Pfam" id="PF00400">
    <property type="entry name" value="WD40"/>
    <property type="match status" value="1"/>
</dbReference>
<feature type="non-terminal residue" evidence="5">
    <location>
        <position position="137"/>
    </location>
</feature>
<proteinExistence type="predicted"/>
<name>A0A5J4T5F4_9EUKA</name>
<dbReference type="EMBL" id="SNRW01038522">
    <property type="protein sequence ID" value="KAA6353232.1"/>
    <property type="molecule type" value="Genomic_DNA"/>
</dbReference>
<protein>
    <submittedName>
        <fullName evidence="5">Uncharacterized protein</fullName>
    </submittedName>
</protein>
<dbReference type="InterPro" id="IPR036322">
    <property type="entry name" value="WD40_repeat_dom_sf"/>
</dbReference>
<evidence type="ECO:0000256" key="2">
    <source>
        <dbReference type="ARBA" id="ARBA00022737"/>
    </source>
</evidence>
<keyword evidence="2" id="KW-0677">Repeat</keyword>
<evidence type="ECO:0000256" key="4">
    <source>
        <dbReference type="SAM" id="MobiDB-lite"/>
    </source>
</evidence>
<dbReference type="AlphaFoldDB" id="A0A5J4T5F4"/>
<sequence>RRICCFNIEHAKSDNNSSSTTSQSPFQQFKQKQAQQQEVIIPPFFSQKSLSGRAMEDVRWSFHDKNILASSDDAGEAYIWDTRDNSKFVSRISGHKREVNSVTFSPFEQNSFVTVSSDKTCKLWDLRKTNEAVHVMR</sequence>
<feature type="non-terminal residue" evidence="5">
    <location>
        <position position="1"/>
    </location>
</feature>
<dbReference type="PANTHER" id="PTHR22850">
    <property type="entry name" value="WD40 REPEAT FAMILY"/>
    <property type="match status" value="1"/>
</dbReference>
<evidence type="ECO:0000256" key="1">
    <source>
        <dbReference type="ARBA" id="ARBA00022574"/>
    </source>
</evidence>
<evidence type="ECO:0000313" key="6">
    <source>
        <dbReference type="Proteomes" id="UP000324800"/>
    </source>
</evidence>
<dbReference type="InterPro" id="IPR015943">
    <property type="entry name" value="WD40/YVTN_repeat-like_dom_sf"/>
</dbReference>
<dbReference type="Gene3D" id="2.130.10.10">
    <property type="entry name" value="YVTN repeat-like/Quinoprotein amine dehydrogenase"/>
    <property type="match status" value="1"/>
</dbReference>
<accession>A0A5J4T5F4</accession>
<dbReference type="SUPFAM" id="SSF50978">
    <property type="entry name" value="WD40 repeat-like"/>
    <property type="match status" value="1"/>
</dbReference>
<dbReference type="PROSITE" id="PS50294">
    <property type="entry name" value="WD_REPEATS_REGION"/>
    <property type="match status" value="1"/>
</dbReference>
<feature type="region of interest" description="Disordered" evidence="4">
    <location>
        <begin position="13"/>
        <end position="32"/>
    </location>
</feature>
<dbReference type="SMART" id="SM00320">
    <property type="entry name" value="WD40"/>
    <property type="match status" value="2"/>
</dbReference>
<feature type="repeat" description="WD" evidence="3">
    <location>
        <begin position="92"/>
        <end position="134"/>
    </location>
</feature>
<evidence type="ECO:0000313" key="5">
    <source>
        <dbReference type="EMBL" id="KAA6353232.1"/>
    </source>
</evidence>
<dbReference type="OrthoDB" id="192402at2759"/>
<dbReference type="PROSITE" id="PS50082">
    <property type="entry name" value="WD_REPEATS_2"/>
    <property type="match status" value="1"/>
</dbReference>
<evidence type="ECO:0000256" key="3">
    <source>
        <dbReference type="PROSITE-ProRule" id="PRU00221"/>
    </source>
</evidence>
<dbReference type="Proteomes" id="UP000324800">
    <property type="component" value="Unassembled WGS sequence"/>
</dbReference>
<dbReference type="InterPro" id="IPR001680">
    <property type="entry name" value="WD40_rpt"/>
</dbReference>